<sequence length="28" mass="3261">MQSILNLFKKCNYLLLIIFAQSQSILSM</sequence>
<reference evidence="1" key="1">
    <citation type="submission" date="2014-11" db="EMBL/GenBank/DDBJ databases">
        <authorList>
            <person name="Amaro Gonzalez C."/>
        </authorList>
    </citation>
    <scope>NUCLEOTIDE SEQUENCE</scope>
</reference>
<evidence type="ECO:0000313" key="1">
    <source>
        <dbReference type="EMBL" id="JAH79445.1"/>
    </source>
</evidence>
<accession>A0A0E9VQ05</accession>
<dbReference type="AlphaFoldDB" id="A0A0E9VQ05"/>
<dbReference type="EMBL" id="GBXM01029132">
    <property type="protein sequence ID" value="JAH79445.1"/>
    <property type="molecule type" value="Transcribed_RNA"/>
</dbReference>
<protein>
    <submittedName>
        <fullName evidence="1">Uncharacterized protein</fullName>
    </submittedName>
</protein>
<proteinExistence type="predicted"/>
<name>A0A0E9VQ05_ANGAN</name>
<reference evidence="1" key="2">
    <citation type="journal article" date="2015" name="Fish Shellfish Immunol.">
        <title>Early steps in the European eel (Anguilla anguilla)-Vibrio vulnificus interaction in the gills: Role of the RtxA13 toxin.</title>
        <authorList>
            <person name="Callol A."/>
            <person name="Pajuelo D."/>
            <person name="Ebbesson L."/>
            <person name="Teles M."/>
            <person name="MacKenzie S."/>
            <person name="Amaro C."/>
        </authorList>
    </citation>
    <scope>NUCLEOTIDE SEQUENCE</scope>
</reference>
<organism evidence="1">
    <name type="scientific">Anguilla anguilla</name>
    <name type="common">European freshwater eel</name>
    <name type="synonym">Muraena anguilla</name>
    <dbReference type="NCBI Taxonomy" id="7936"/>
    <lineage>
        <taxon>Eukaryota</taxon>
        <taxon>Metazoa</taxon>
        <taxon>Chordata</taxon>
        <taxon>Craniata</taxon>
        <taxon>Vertebrata</taxon>
        <taxon>Euteleostomi</taxon>
        <taxon>Actinopterygii</taxon>
        <taxon>Neopterygii</taxon>
        <taxon>Teleostei</taxon>
        <taxon>Anguilliformes</taxon>
        <taxon>Anguillidae</taxon>
        <taxon>Anguilla</taxon>
    </lineage>
</organism>